<proteinExistence type="predicted"/>
<protein>
    <recommendedName>
        <fullName evidence="1">BTB domain-containing protein</fullName>
    </recommendedName>
</protein>
<dbReference type="AlphaFoldDB" id="A0A6G1JC59"/>
<sequence>MHIITTPPPHSSFLTTLSWLLLPPSSFFGYASSVSRIASHHRPQWPRPLPCHPATNGSRPGRFGPLEWGSYFISGNQDAQLELRLHRGNSEFGFVTKNVKSSTVVVTVAQFADNQVVYFHASDMTSKFARMNFDMVRNGFVINGSTNWTVVSDPMSSGIKQLWQTKEWSDFIVAAGAREFEVHRAILCPRSQYFQAACRPEFLATNGRMRLEEDETTVETLLTEMYGVENDITGSIFTSFALKYEIGKEFVVMTLLRLFIAANKHNIQPLKTRTAGAIADRLLFIEDHLTIASEFRLI</sequence>
<dbReference type="Pfam" id="PF00651">
    <property type="entry name" value="BTB"/>
    <property type="match status" value="1"/>
</dbReference>
<keyword evidence="3" id="KW-1185">Reference proteome</keyword>
<evidence type="ECO:0000259" key="1">
    <source>
        <dbReference type="PROSITE" id="PS50097"/>
    </source>
</evidence>
<gene>
    <name evidence="2" type="ORF">K458DRAFT_428625</name>
</gene>
<dbReference type="Gene3D" id="3.30.710.10">
    <property type="entry name" value="Potassium Channel Kv1.1, Chain A"/>
    <property type="match status" value="1"/>
</dbReference>
<evidence type="ECO:0000313" key="2">
    <source>
        <dbReference type="EMBL" id="KAF2687801.1"/>
    </source>
</evidence>
<dbReference type="OrthoDB" id="6359816at2759"/>
<feature type="domain" description="BTB" evidence="1">
    <location>
        <begin position="169"/>
        <end position="234"/>
    </location>
</feature>
<dbReference type="PROSITE" id="PS50097">
    <property type="entry name" value="BTB"/>
    <property type="match status" value="1"/>
</dbReference>
<dbReference type="InterPro" id="IPR000210">
    <property type="entry name" value="BTB/POZ_dom"/>
</dbReference>
<dbReference type="InterPro" id="IPR011333">
    <property type="entry name" value="SKP1/BTB/POZ_sf"/>
</dbReference>
<dbReference type="EMBL" id="MU005574">
    <property type="protein sequence ID" value="KAF2687801.1"/>
    <property type="molecule type" value="Genomic_DNA"/>
</dbReference>
<accession>A0A6G1JC59</accession>
<dbReference type="Proteomes" id="UP000799291">
    <property type="component" value="Unassembled WGS sequence"/>
</dbReference>
<dbReference type="SUPFAM" id="SSF54695">
    <property type="entry name" value="POZ domain"/>
    <property type="match status" value="1"/>
</dbReference>
<name>A0A6G1JC59_9PLEO</name>
<evidence type="ECO:0000313" key="3">
    <source>
        <dbReference type="Proteomes" id="UP000799291"/>
    </source>
</evidence>
<reference evidence="2" key="1">
    <citation type="journal article" date="2020" name="Stud. Mycol.">
        <title>101 Dothideomycetes genomes: a test case for predicting lifestyles and emergence of pathogens.</title>
        <authorList>
            <person name="Haridas S."/>
            <person name="Albert R."/>
            <person name="Binder M."/>
            <person name="Bloem J."/>
            <person name="Labutti K."/>
            <person name="Salamov A."/>
            <person name="Andreopoulos B."/>
            <person name="Baker S."/>
            <person name="Barry K."/>
            <person name="Bills G."/>
            <person name="Bluhm B."/>
            <person name="Cannon C."/>
            <person name="Castanera R."/>
            <person name="Culley D."/>
            <person name="Daum C."/>
            <person name="Ezra D."/>
            <person name="Gonzalez J."/>
            <person name="Henrissat B."/>
            <person name="Kuo A."/>
            <person name="Liang C."/>
            <person name="Lipzen A."/>
            <person name="Lutzoni F."/>
            <person name="Magnuson J."/>
            <person name="Mondo S."/>
            <person name="Nolan M."/>
            <person name="Ohm R."/>
            <person name="Pangilinan J."/>
            <person name="Park H.-J."/>
            <person name="Ramirez L."/>
            <person name="Alfaro M."/>
            <person name="Sun H."/>
            <person name="Tritt A."/>
            <person name="Yoshinaga Y."/>
            <person name="Zwiers L.-H."/>
            <person name="Turgeon B."/>
            <person name="Goodwin S."/>
            <person name="Spatafora J."/>
            <person name="Crous P."/>
            <person name="Grigoriev I."/>
        </authorList>
    </citation>
    <scope>NUCLEOTIDE SEQUENCE</scope>
    <source>
        <strain evidence="2">CBS 122367</strain>
    </source>
</reference>
<organism evidence="2 3">
    <name type="scientific">Lentithecium fluviatile CBS 122367</name>
    <dbReference type="NCBI Taxonomy" id="1168545"/>
    <lineage>
        <taxon>Eukaryota</taxon>
        <taxon>Fungi</taxon>
        <taxon>Dikarya</taxon>
        <taxon>Ascomycota</taxon>
        <taxon>Pezizomycotina</taxon>
        <taxon>Dothideomycetes</taxon>
        <taxon>Pleosporomycetidae</taxon>
        <taxon>Pleosporales</taxon>
        <taxon>Massarineae</taxon>
        <taxon>Lentitheciaceae</taxon>
        <taxon>Lentithecium</taxon>
    </lineage>
</organism>